<dbReference type="Proteomes" id="UP000223749">
    <property type="component" value="Chromosome"/>
</dbReference>
<sequence length="83" mass="9944">MPGTQKKGRIFQFPLQVHFTGLFSNQFLDDLKKIANLDTLFHSEPLSRDFKLRYKRCYTNQERRDKPLTQIWAENGFTKYKSD</sequence>
<organism evidence="1 2">
    <name type="scientific">Pedobacter ginsengisoli</name>
    <dbReference type="NCBI Taxonomy" id="363852"/>
    <lineage>
        <taxon>Bacteria</taxon>
        <taxon>Pseudomonadati</taxon>
        <taxon>Bacteroidota</taxon>
        <taxon>Sphingobacteriia</taxon>
        <taxon>Sphingobacteriales</taxon>
        <taxon>Sphingobacteriaceae</taxon>
        <taxon>Pedobacter</taxon>
    </lineage>
</organism>
<reference evidence="1 2" key="1">
    <citation type="submission" date="2017-10" db="EMBL/GenBank/DDBJ databases">
        <title>Whole genome of Pedobacter ginsengisoli T01R-27 isolated from tomato rhizosphere.</title>
        <authorList>
            <person name="Weon H.-Y."/>
            <person name="Lee S.A."/>
            <person name="Sang M.K."/>
            <person name="Song J."/>
        </authorList>
    </citation>
    <scope>NUCLEOTIDE SEQUENCE [LARGE SCALE GENOMIC DNA]</scope>
    <source>
        <strain evidence="1 2">T01R-27</strain>
    </source>
</reference>
<dbReference type="AlphaFoldDB" id="A0A2D1U797"/>
<protein>
    <submittedName>
        <fullName evidence="1">Uncharacterized protein</fullName>
    </submittedName>
</protein>
<accession>A0A2D1U797</accession>
<dbReference type="KEGG" id="pgs:CPT03_13860"/>
<proteinExistence type="predicted"/>
<gene>
    <name evidence="1" type="ORF">CPT03_13860</name>
</gene>
<dbReference type="EMBL" id="CP024091">
    <property type="protein sequence ID" value="ATP57479.1"/>
    <property type="molecule type" value="Genomic_DNA"/>
</dbReference>
<name>A0A2D1U797_9SPHI</name>
<evidence type="ECO:0000313" key="2">
    <source>
        <dbReference type="Proteomes" id="UP000223749"/>
    </source>
</evidence>
<evidence type="ECO:0000313" key="1">
    <source>
        <dbReference type="EMBL" id="ATP57479.1"/>
    </source>
</evidence>
<keyword evidence="2" id="KW-1185">Reference proteome</keyword>